<name>A0A8T0VJ32_PANVG</name>
<keyword evidence="3" id="KW-1185">Reference proteome</keyword>
<dbReference type="GO" id="GO:0003918">
    <property type="term" value="F:DNA topoisomerase type II (double strand cut, ATP-hydrolyzing) activity"/>
    <property type="evidence" value="ECO:0007669"/>
    <property type="project" value="InterPro"/>
</dbReference>
<dbReference type="AlphaFoldDB" id="A0A8T0VJ32"/>
<dbReference type="EMBL" id="CM029040">
    <property type="protein sequence ID" value="KAG2634635.1"/>
    <property type="molecule type" value="Genomic_DNA"/>
</dbReference>
<proteinExistence type="predicted"/>
<dbReference type="InterPro" id="IPR002815">
    <property type="entry name" value="Spo11/TopoVI_A"/>
</dbReference>
<reference evidence="2" key="1">
    <citation type="submission" date="2020-05" db="EMBL/GenBank/DDBJ databases">
        <title>WGS assembly of Panicum virgatum.</title>
        <authorList>
            <person name="Lovell J.T."/>
            <person name="Jenkins J."/>
            <person name="Shu S."/>
            <person name="Juenger T.E."/>
            <person name="Schmutz J."/>
        </authorList>
    </citation>
    <scope>NUCLEOTIDE SEQUENCE</scope>
    <source>
        <strain evidence="2">AP13</strain>
    </source>
</reference>
<gene>
    <name evidence="2" type="ORF">PVAP13_2NG173503</name>
</gene>
<dbReference type="GO" id="GO:0007131">
    <property type="term" value="P:reciprocal meiotic recombination"/>
    <property type="evidence" value="ECO:0007669"/>
    <property type="project" value="TreeGrafter"/>
</dbReference>
<protein>
    <recommendedName>
        <fullName evidence="1">Topoisomerase 6 subunit A/Spo11 TOPRIM domain-containing protein</fullName>
    </recommendedName>
</protein>
<dbReference type="PANTHER" id="PTHR10848:SF3">
    <property type="entry name" value="MEIOTIC RECOMBINATION PROTEIN SPO11-1"/>
    <property type="match status" value="1"/>
</dbReference>
<dbReference type="Pfam" id="PF21180">
    <property type="entry name" value="TOP6A-Spo11_Toprim"/>
    <property type="match status" value="1"/>
</dbReference>
<evidence type="ECO:0000259" key="1">
    <source>
        <dbReference type="Pfam" id="PF21180"/>
    </source>
</evidence>
<dbReference type="Gene3D" id="3.40.1360.10">
    <property type="match status" value="1"/>
</dbReference>
<dbReference type="GO" id="GO:0000706">
    <property type="term" value="P:meiotic DNA double-strand break processing"/>
    <property type="evidence" value="ECO:0007669"/>
    <property type="project" value="TreeGrafter"/>
</dbReference>
<feature type="domain" description="Topoisomerase 6 subunit A/Spo11 TOPRIM" evidence="1">
    <location>
        <begin position="1"/>
        <end position="135"/>
    </location>
</feature>
<dbReference type="Proteomes" id="UP000823388">
    <property type="component" value="Chromosome 2N"/>
</dbReference>
<comment type="caution">
    <text evidence="2">The sequence shown here is derived from an EMBL/GenBank/DDBJ whole genome shotgun (WGS) entry which is preliminary data.</text>
</comment>
<dbReference type="InterPro" id="IPR034136">
    <property type="entry name" value="TOPRIM_Topo6A/Spo11"/>
</dbReference>
<dbReference type="GO" id="GO:0003677">
    <property type="term" value="F:DNA binding"/>
    <property type="evidence" value="ECO:0007669"/>
    <property type="project" value="InterPro"/>
</dbReference>
<accession>A0A8T0VJ32</accession>
<evidence type="ECO:0000313" key="3">
    <source>
        <dbReference type="Proteomes" id="UP000823388"/>
    </source>
</evidence>
<dbReference type="InterPro" id="IPR036078">
    <property type="entry name" value="Spo11/TopoVI_A_sf"/>
</dbReference>
<dbReference type="GO" id="GO:0000228">
    <property type="term" value="C:nuclear chromosome"/>
    <property type="evidence" value="ECO:0007669"/>
    <property type="project" value="TreeGrafter"/>
</dbReference>
<evidence type="ECO:0000313" key="2">
    <source>
        <dbReference type="EMBL" id="KAG2634635.1"/>
    </source>
</evidence>
<dbReference type="PANTHER" id="PTHR10848">
    <property type="entry name" value="MEIOTIC RECOMBINATION PROTEIN SPO11"/>
    <property type="match status" value="1"/>
</dbReference>
<dbReference type="GO" id="GO:0042138">
    <property type="term" value="P:meiotic DNA double-strand break formation"/>
    <property type="evidence" value="ECO:0007669"/>
    <property type="project" value="TreeGrafter"/>
</dbReference>
<dbReference type="SUPFAM" id="SSF56726">
    <property type="entry name" value="DNA topoisomerase IV, alpha subunit"/>
    <property type="match status" value="1"/>
</dbReference>
<organism evidence="2 3">
    <name type="scientific">Panicum virgatum</name>
    <name type="common">Blackwell switchgrass</name>
    <dbReference type="NCBI Taxonomy" id="38727"/>
    <lineage>
        <taxon>Eukaryota</taxon>
        <taxon>Viridiplantae</taxon>
        <taxon>Streptophyta</taxon>
        <taxon>Embryophyta</taxon>
        <taxon>Tracheophyta</taxon>
        <taxon>Spermatophyta</taxon>
        <taxon>Magnoliopsida</taxon>
        <taxon>Liliopsida</taxon>
        <taxon>Poales</taxon>
        <taxon>Poaceae</taxon>
        <taxon>PACMAD clade</taxon>
        <taxon>Panicoideae</taxon>
        <taxon>Panicodae</taxon>
        <taxon>Paniceae</taxon>
        <taxon>Panicinae</taxon>
        <taxon>Panicum</taxon>
        <taxon>Panicum sect. Hiantes</taxon>
    </lineage>
</organism>
<sequence>MITGHGDPDIATRASLKRLQVQTDLFVYALMDLDAFGVQMLFTYAFGSINMSYDNLGLAVQNIHWIGMFTMDLIDDEKVSSVHISLLPYSERRILHMLMDQEYLEDIIPPYWKERIQQILFYGIKGSMEALHSKLFGHTCTFVKQVIERSLKNKKTGSCNLLSRVVERQKYNALVDRWMRCHHKHLTWTSNLDWCSFLFQTSIARVDSDLCFSQCLK</sequence>